<comment type="caution">
    <text evidence="1">The sequence shown here is derived from an EMBL/GenBank/DDBJ whole genome shotgun (WGS) entry which is preliminary data.</text>
</comment>
<dbReference type="AlphaFoldDB" id="A0A5B0KZB1"/>
<proteinExistence type="predicted"/>
<sequence>MPMTEEEARTKWCPHARQSTDNFTTYNRSESGKVDDSCNCVASDCAAWRWMSAHSADDFDLVDVPGDPIGALVRRRNYEGEARRGFCGAFGKPEA</sequence>
<protein>
    <submittedName>
        <fullName evidence="1">Uncharacterized protein</fullName>
    </submittedName>
</protein>
<reference evidence="1 2" key="1">
    <citation type="submission" date="2019-07" db="EMBL/GenBank/DDBJ databases">
        <title>Genome sequencing of the stress-tolerant strain Azospirillum brasilense Az19.</title>
        <authorList>
            <person name="Maroniche G.A."/>
            <person name="Garcia J.E."/>
            <person name="Pagnussat L."/>
            <person name="Amenta M."/>
            <person name="Creus C.M."/>
        </authorList>
    </citation>
    <scope>NUCLEOTIDE SEQUENCE [LARGE SCALE GENOMIC DNA]</scope>
    <source>
        <strain evidence="1 2">Az19</strain>
    </source>
</reference>
<evidence type="ECO:0000313" key="2">
    <source>
        <dbReference type="Proteomes" id="UP000325333"/>
    </source>
</evidence>
<evidence type="ECO:0000313" key="1">
    <source>
        <dbReference type="EMBL" id="KAA1057196.1"/>
    </source>
</evidence>
<organism evidence="1 2">
    <name type="scientific">Azospirillum argentinense</name>
    <dbReference type="NCBI Taxonomy" id="2970906"/>
    <lineage>
        <taxon>Bacteria</taxon>
        <taxon>Pseudomonadati</taxon>
        <taxon>Pseudomonadota</taxon>
        <taxon>Alphaproteobacteria</taxon>
        <taxon>Rhodospirillales</taxon>
        <taxon>Azospirillaceae</taxon>
        <taxon>Azospirillum</taxon>
    </lineage>
</organism>
<gene>
    <name evidence="1" type="ORF">FH063_001364</name>
</gene>
<name>A0A5B0KZB1_9PROT</name>
<dbReference type="RefSeq" id="WP_149648878.1">
    <property type="nucleotide sequence ID" value="NZ_VEWN01000002.1"/>
</dbReference>
<dbReference type="Proteomes" id="UP000325333">
    <property type="component" value="Unassembled WGS sequence"/>
</dbReference>
<dbReference type="EMBL" id="VEWN01000002">
    <property type="protein sequence ID" value="KAA1057196.1"/>
    <property type="molecule type" value="Genomic_DNA"/>
</dbReference>
<accession>A0A5B0KZB1</accession>